<proteinExistence type="predicted"/>
<reference evidence="2" key="1">
    <citation type="journal article" date="2021" name="Nat. Commun.">
        <title>Genetic determinants of endophytism in the Arabidopsis root mycobiome.</title>
        <authorList>
            <person name="Mesny F."/>
            <person name="Miyauchi S."/>
            <person name="Thiergart T."/>
            <person name="Pickel B."/>
            <person name="Atanasova L."/>
            <person name="Karlsson M."/>
            <person name="Huettel B."/>
            <person name="Barry K.W."/>
            <person name="Haridas S."/>
            <person name="Chen C."/>
            <person name="Bauer D."/>
            <person name="Andreopoulos W."/>
            <person name="Pangilinan J."/>
            <person name="LaButti K."/>
            <person name="Riley R."/>
            <person name="Lipzen A."/>
            <person name="Clum A."/>
            <person name="Drula E."/>
            <person name="Henrissat B."/>
            <person name="Kohler A."/>
            <person name="Grigoriev I.V."/>
            <person name="Martin F.M."/>
            <person name="Hacquard S."/>
        </authorList>
    </citation>
    <scope>NUCLEOTIDE SEQUENCE</scope>
    <source>
        <strain evidence="2">MPI-SDFR-AT-0120</strain>
    </source>
</reference>
<protein>
    <recommendedName>
        <fullName evidence="4">C2H2-type domain-containing protein</fullName>
    </recommendedName>
</protein>
<gene>
    <name evidence="2" type="ORF">FB567DRAFT_458874</name>
</gene>
<sequence length="465" mass="52897">MNGHQYTGAGSSYTFFDSAGMDIDHTIDESTNLNSQYQQFLQARAMNYGPIPVEHHSQSFGYEPTTNLPIQRPHYVQHLSVSTQSSMSSDSRFSDISLFSQFQNRASTISTDSSLSGTSNASRSQYRTQAELGLSGYPSQNPSYAPNPTEAPVLHPPRRRTACRTPAPEKNYYTTCVSRKQRARRSNTAQKYFCTMCREPFVEKADWKRHEETYQERPEEFQCDCCHSKYFLGRDFVHHHVHGHGCLPCSLSSKQSEAKHVQEARRTRNTRTGWGCGFCYHFSSDWTERCNHVAHHFDHEGKTMEHWNHSVVIYSLLQRPALSKAWLDLVASKNRNFVGFGWDPRSTGRVEGYPDSTNTPQLQDALEYFKGDHDVVALVRKAFDCSIPKIGRSFPDKPLPDPPKPKDYRVNHKASLQDIMRETESWTQFVKSVVQDEFLPTGVTAPESGAFDDAPGSWFDSSFSA</sequence>
<keyword evidence="3" id="KW-1185">Reference proteome</keyword>
<feature type="region of interest" description="Disordered" evidence="1">
    <location>
        <begin position="444"/>
        <end position="465"/>
    </location>
</feature>
<dbReference type="EMBL" id="JAGMVJ010000001">
    <property type="protein sequence ID" value="KAH7094350.1"/>
    <property type="molecule type" value="Genomic_DNA"/>
</dbReference>
<evidence type="ECO:0000313" key="2">
    <source>
        <dbReference type="EMBL" id="KAH7094350.1"/>
    </source>
</evidence>
<evidence type="ECO:0008006" key="4">
    <source>
        <dbReference type="Google" id="ProtNLM"/>
    </source>
</evidence>
<evidence type="ECO:0000313" key="3">
    <source>
        <dbReference type="Proteomes" id="UP000813461"/>
    </source>
</evidence>
<evidence type="ECO:0000256" key="1">
    <source>
        <dbReference type="SAM" id="MobiDB-lite"/>
    </source>
</evidence>
<dbReference type="OrthoDB" id="654211at2759"/>
<name>A0A8K0RGE4_9PLEO</name>
<accession>A0A8K0RGE4</accession>
<organism evidence="2 3">
    <name type="scientific">Paraphoma chrysanthemicola</name>
    <dbReference type="NCBI Taxonomy" id="798071"/>
    <lineage>
        <taxon>Eukaryota</taxon>
        <taxon>Fungi</taxon>
        <taxon>Dikarya</taxon>
        <taxon>Ascomycota</taxon>
        <taxon>Pezizomycotina</taxon>
        <taxon>Dothideomycetes</taxon>
        <taxon>Pleosporomycetidae</taxon>
        <taxon>Pleosporales</taxon>
        <taxon>Pleosporineae</taxon>
        <taxon>Phaeosphaeriaceae</taxon>
        <taxon>Paraphoma</taxon>
    </lineage>
</organism>
<feature type="region of interest" description="Disordered" evidence="1">
    <location>
        <begin position="133"/>
        <end position="165"/>
    </location>
</feature>
<feature type="compositionally biased region" description="Polar residues" evidence="1">
    <location>
        <begin position="137"/>
        <end position="146"/>
    </location>
</feature>
<dbReference type="AlphaFoldDB" id="A0A8K0RGE4"/>
<comment type="caution">
    <text evidence="2">The sequence shown here is derived from an EMBL/GenBank/DDBJ whole genome shotgun (WGS) entry which is preliminary data.</text>
</comment>
<dbReference type="Proteomes" id="UP000813461">
    <property type="component" value="Unassembled WGS sequence"/>
</dbReference>